<gene>
    <name evidence="3" type="ORF">POL72_48490</name>
</gene>
<protein>
    <submittedName>
        <fullName evidence="3">Fatty acid desaturase</fullName>
        <ecNumber evidence="3">1.14.19.-</ecNumber>
    </submittedName>
</protein>
<dbReference type="Pfam" id="PF00487">
    <property type="entry name" value="FA_desaturase"/>
    <property type="match status" value="1"/>
</dbReference>
<accession>A0ABT5CGS6</accession>
<keyword evidence="4" id="KW-1185">Reference proteome</keyword>
<feature type="transmembrane region" description="Helical" evidence="1">
    <location>
        <begin position="27"/>
        <end position="55"/>
    </location>
</feature>
<evidence type="ECO:0000313" key="3">
    <source>
        <dbReference type="EMBL" id="MDC0685637.1"/>
    </source>
</evidence>
<dbReference type="GO" id="GO:0016491">
    <property type="term" value="F:oxidoreductase activity"/>
    <property type="evidence" value="ECO:0007669"/>
    <property type="project" value="UniProtKB-KW"/>
</dbReference>
<dbReference type="CDD" id="cd01060">
    <property type="entry name" value="Membrane-FADS-like"/>
    <property type="match status" value="1"/>
</dbReference>
<dbReference type="RefSeq" id="WP_272104041.1">
    <property type="nucleotide sequence ID" value="NZ_JAQNDK010000007.1"/>
</dbReference>
<comment type="caution">
    <text evidence="3">The sequence shown here is derived from an EMBL/GenBank/DDBJ whole genome shotgun (WGS) entry which is preliminary data.</text>
</comment>
<feature type="domain" description="Fatty acid desaturase" evidence="2">
    <location>
        <begin position="39"/>
        <end position="245"/>
    </location>
</feature>
<evidence type="ECO:0000259" key="2">
    <source>
        <dbReference type="Pfam" id="PF00487"/>
    </source>
</evidence>
<name>A0ABT5CGS6_9BACT</name>
<dbReference type="InterPro" id="IPR005804">
    <property type="entry name" value="FA_desaturase_dom"/>
</dbReference>
<evidence type="ECO:0000313" key="4">
    <source>
        <dbReference type="Proteomes" id="UP001217485"/>
    </source>
</evidence>
<keyword evidence="3" id="KW-0560">Oxidoreductase</keyword>
<sequence>MRSVAWRDLCHLTPRQIASELLLPLPWLIGSLVACRAGWFIAAGVCWFFFFLTGLRVVHGAQHYSLGLPRWAQDTVLLVLSVLMAASMHAIQATHWQHHRACLDETDVEARPARLSWWRALVSGPMFILTLHVRGAMLARRRQRWWIAAEILLIAALLASAAFGPWVLRVHVMAMLAGECATGFFAVWTVHRGCDGAGHVARTQRGRWKPVLAYSMFYHREHHWFPQVPTPHLRELARRLDAVAPVAAEHEVY</sequence>
<keyword evidence="1" id="KW-0812">Transmembrane</keyword>
<feature type="transmembrane region" description="Helical" evidence="1">
    <location>
        <begin position="76"/>
        <end position="96"/>
    </location>
</feature>
<organism evidence="3 4">
    <name type="scientific">Sorangium atrum</name>
    <dbReference type="NCBI Taxonomy" id="2995308"/>
    <lineage>
        <taxon>Bacteria</taxon>
        <taxon>Pseudomonadati</taxon>
        <taxon>Myxococcota</taxon>
        <taxon>Polyangia</taxon>
        <taxon>Polyangiales</taxon>
        <taxon>Polyangiaceae</taxon>
        <taxon>Sorangium</taxon>
    </lineage>
</organism>
<dbReference type="EMBL" id="JAQNDK010000007">
    <property type="protein sequence ID" value="MDC0685637.1"/>
    <property type="molecule type" value="Genomic_DNA"/>
</dbReference>
<keyword evidence="1" id="KW-1133">Transmembrane helix</keyword>
<feature type="transmembrane region" description="Helical" evidence="1">
    <location>
        <begin position="145"/>
        <end position="164"/>
    </location>
</feature>
<dbReference type="Proteomes" id="UP001217485">
    <property type="component" value="Unassembled WGS sequence"/>
</dbReference>
<keyword evidence="1" id="KW-0472">Membrane</keyword>
<proteinExistence type="predicted"/>
<dbReference type="EC" id="1.14.19.-" evidence="3"/>
<feature type="transmembrane region" description="Helical" evidence="1">
    <location>
        <begin position="116"/>
        <end position="133"/>
    </location>
</feature>
<reference evidence="3 4" key="1">
    <citation type="submission" date="2023-01" db="EMBL/GenBank/DDBJ databases">
        <title>Minimal conservation of predation-associated metabolite biosynthetic gene clusters underscores biosynthetic potential of Myxococcota including descriptions for ten novel species: Archangium lansinium sp. nov., Myxococcus landrumus sp. nov., Nannocystis bai.</title>
        <authorList>
            <person name="Ahearne A."/>
            <person name="Stevens C."/>
            <person name="Dowd S."/>
        </authorList>
    </citation>
    <scope>NUCLEOTIDE SEQUENCE [LARGE SCALE GENOMIC DNA]</scope>
    <source>
        <strain evidence="3 4">WIWO2</strain>
    </source>
</reference>
<evidence type="ECO:0000256" key="1">
    <source>
        <dbReference type="SAM" id="Phobius"/>
    </source>
</evidence>
<dbReference type="PROSITE" id="PS51257">
    <property type="entry name" value="PROKAR_LIPOPROTEIN"/>
    <property type="match status" value="1"/>
</dbReference>